<keyword evidence="1" id="KW-1133">Transmembrane helix</keyword>
<organism evidence="2 3">
    <name type="scientific">Novipirellula aureliae</name>
    <dbReference type="NCBI Taxonomy" id="2527966"/>
    <lineage>
        <taxon>Bacteria</taxon>
        <taxon>Pseudomonadati</taxon>
        <taxon>Planctomycetota</taxon>
        <taxon>Planctomycetia</taxon>
        <taxon>Pirellulales</taxon>
        <taxon>Pirellulaceae</taxon>
        <taxon>Novipirellula</taxon>
    </lineage>
</organism>
<feature type="transmembrane region" description="Helical" evidence="1">
    <location>
        <begin position="7"/>
        <end position="27"/>
    </location>
</feature>
<dbReference type="EMBL" id="SJPY01000007">
    <property type="protein sequence ID" value="TWU37537.1"/>
    <property type="molecule type" value="Genomic_DNA"/>
</dbReference>
<keyword evidence="1" id="KW-0812">Transmembrane</keyword>
<keyword evidence="1" id="KW-0472">Membrane</keyword>
<sequence length="166" mass="18521">MNINERTFGILIAYIIPGWVLLMGASYSSITASAWTSVSVKTSPTVAGFLFATLASIGLGVFISTIRWMLIDPLMYLLGVSQEKLVFNRLNESFDAVRALIDSHYRYYQFHANLSVSLPVALLLRWNNETVDASEFLGAGVVLIILLFGARDSFNKYQVRCREVLS</sequence>
<feature type="transmembrane region" description="Helical" evidence="1">
    <location>
        <begin position="47"/>
        <end position="70"/>
    </location>
</feature>
<proteinExistence type="predicted"/>
<dbReference type="Proteomes" id="UP000315471">
    <property type="component" value="Unassembled WGS sequence"/>
</dbReference>
<keyword evidence="3" id="KW-1185">Reference proteome</keyword>
<evidence type="ECO:0000313" key="2">
    <source>
        <dbReference type="EMBL" id="TWU37537.1"/>
    </source>
</evidence>
<dbReference type="RefSeq" id="WP_146601521.1">
    <property type="nucleotide sequence ID" value="NZ_SJPY01000007.1"/>
</dbReference>
<accession>A0A5C6DNT6</accession>
<dbReference type="AlphaFoldDB" id="A0A5C6DNT6"/>
<gene>
    <name evidence="2" type="ORF">Q31b_43250</name>
</gene>
<evidence type="ECO:0000313" key="3">
    <source>
        <dbReference type="Proteomes" id="UP000315471"/>
    </source>
</evidence>
<evidence type="ECO:0000256" key="1">
    <source>
        <dbReference type="SAM" id="Phobius"/>
    </source>
</evidence>
<name>A0A5C6DNT6_9BACT</name>
<reference evidence="2 3" key="1">
    <citation type="submission" date="2019-02" db="EMBL/GenBank/DDBJ databases">
        <title>Deep-cultivation of Planctomycetes and their phenomic and genomic characterization uncovers novel biology.</title>
        <authorList>
            <person name="Wiegand S."/>
            <person name="Jogler M."/>
            <person name="Boedeker C."/>
            <person name="Pinto D."/>
            <person name="Vollmers J."/>
            <person name="Rivas-Marin E."/>
            <person name="Kohn T."/>
            <person name="Peeters S.H."/>
            <person name="Heuer A."/>
            <person name="Rast P."/>
            <person name="Oberbeckmann S."/>
            <person name="Bunk B."/>
            <person name="Jeske O."/>
            <person name="Meyerdierks A."/>
            <person name="Storesund J.E."/>
            <person name="Kallscheuer N."/>
            <person name="Luecker S."/>
            <person name="Lage O.M."/>
            <person name="Pohl T."/>
            <person name="Merkel B.J."/>
            <person name="Hornburger P."/>
            <person name="Mueller R.-W."/>
            <person name="Bruemmer F."/>
            <person name="Labrenz M."/>
            <person name="Spormann A.M."/>
            <person name="Op Den Camp H."/>
            <person name="Overmann J."/>
            <person name="Amann R."/>
            <person name="Jetten M.S.M."/>
            <person name="Mascher T."/>
            <person name="Medema M.H."/>
            <person name="Devos D.P."/>
            <person name="Kaster A.-K."/>
            <person name="Ovreas L."/>
            <person name="Rohde M."/>
            <person name="Galperin M.Y."/>
            <person name="Jogler C."/>
        </authorList>
    </citation>
    <scope>NUCLEOTIDE SEQUENCE [LARGE SCALE GENOMIC DNA]</scope>
    <source>
        <strain evidence="2 3">Q31b</strain>
    </source>
</reference>
<dbReference type="OrthoDB" id="282527at2"/>
<comment type="caution">
    <text evidence="2">The sequence shown here is derived from an EMBL/GenBank/DDBJ whole genome shotgun (WGS) entry which is preliminary data.</text>
</comment>
<protein>
    <submittedName>
        <fullName evidence="2">Uncharacterized protein</fullName>
    </submittedName>
</protein>